<proteinExistence type="predicted"/>
<evidence type="ECO:0000259" key="2">
    <source>
        <dbReference type="Pfam" id="PF12146"/>
    </source>
</evidence>
<comment type="caution">
    <text evidence="3">The sequence shown here is derived from an EMBL/GenBank/DDBJ whole genome shotgun (WGS) entry which is preliminary data.</text>
</comment>
<dbReference type="Proteomes" id="UP001500631">
    <property type="component" value="Unassembled WGS sequence"/>
</dbReference>
<dbReference type="GO" id="GO:0016787">
    <property type="term" value="F:hydrolase activity"/>
    <property type="evidence" value="ECO:0007669"/>
    <property type="project" value="UniProtKB-KW"/>
</dbReference>
<dbReference type="Pfam" id="PF12146">
    <property type="entry name" value="Hydrolase_4"/>
    <property type="match status" value="1"/>
</dbReference>
<dbReference type="Gene3D" id="3.40.50.1820">
    <property type="entry name" value="alpha/beta hydrolase"/>
    <property type="match status" value="1"/>
</dbReference>
<evidence type="ECO:0000313" key="3">
    <source>
        <dbReference type="EMBL" id="GAA5099854.1"/>
    </source>
</evidence>
<organism evidence="3 4">
    <name type="scientific">Wohlfahrtiimonas larvae</name>
    <dbReference type="NCBI Taxonomy" id="1157986"/>
    <lineage>
        <taxon>Bacteria</taxon>
        <taxon>Pseudomonadati</taxon>
        <taxon>Pseudomonadota</taxon>
        <taxon>Gammaproteobacteria</taxon>
        <taxon>Cardiobacteriales</taxon>
        <taxon>Ignatzschineriaceae</taxon>
        <taxon>Wohlfahrtiimonas</taxon>
    </lineage>
</organism>
<name>A0ABP9MPS1_9GAMM</name>
<gene>
    <name evidence="3" type="ORF">GCM10023338_13890</name>
</gene>
<evidence type="ECO:0000256" key="1">
    <source>
        <dbReference type="ARBA" id="ARBA00022801"/>
    </source>
</evidence>
<dbReference type="EMBL" id="BAABKE010000004">
    <property type="protein sequence ID" value="GAA5099854.1"/>
    <property type="molecule type" value="Genomic_DNA"/>
</dbReference>
<protein>
    <submittedName>
        <fullName evidence="3">Alpha/beta hydrolase</fullName>
    </submittedName>
</protein>
<accession>A0ABP9MPS1</accession>
<evidence type="ECO:0000313" key="4">
    <source>
        <dbReference type="Proteomes" id="UP001500631"/>
    </source>
</evidence>
<dbReference type="PANTHER" id="PTHR16138:SF7">
    <property type="entry name" value="PALMITOYL-PROTEIN THIOESTERASE ABHD10, MITOCHONDRIAL"/>
    <property type="match status" value="1"/>
</dbReference>
<dbReference type="SUPFAM" id="SSF53474">
    <property type="entry name" value="alpha/beta-Hydrolases"/>
    <property type="match status" value="1"/>
</dbReference>
<dbReference type="InterPro" id="IPR022742">
    <property type="entry name" value="Hydrolase_4"/>
</dbReference>
<sequence>MSIKYDHVKSHGNPRNIAYCHEIPNGAKLSILWLSGYCSVMNSTKASAISEWAQKESIEMIRFDYSGLGKSEGEFATANLSQWLDEALLIYQKIQHRPTIIIGSSMGAWLALRLTETLQRSHQTQPKALLLLAPAVDFTHEILLKKLPKDLLGQLENQGVIAIPSQYDEEPLKFYQQFIQDAQQHRLLNHPSIITTPITIIHGEQDHDIPIMLGIKVAAHFKNTQLFTINDGEHRLSRAQDLQFILNTLKNLIS</sequence>
<keyword evidence="1 3" id="KW-0378">Hydrolase</keyword>
<keyword evidence="4" id="KW-1185">Reference proteome</keyword>
<dbReference type="InterPro" id="IPR029058">
    <property type="entry name" value="AB_hydrolase_fold"/>
</dbReference>
<feature type="domain" description="Serine aminopeptidase S33" evidence="2">
    <location>
        <begin position="31"/>
        <end position="188"/>
    </location>
</feature>
<reference evidence="4" key="1">
    <citation type="journal article" date="2019" name="Int. J. Syst. Evol. Microbiol.">
        <title>The Global Catalogue of Microorganisms (GCM) 10K type strain sequencing project: providing services to taxonomists for standard genome sequencing and annotation.</title>
        <authorList>
            <consortium name="The Broad Institute Genomics Platform"/>
            <consortium name="The Broad Institute Genome Sequencing Center for Infectious Disease"/>
            <person name="Wu L."/>
            <person name="Ma J."/>
        </authorList>
    </citation>
    <scope>NUCLEOTIDE SEQUENCE [LARGE SCALE GENOMIC DNA]</scope>
    <source>
        <strain evidence="4">JCM 18424</strain>
    </source>
</reference>
<dbReference type="PANTHER" id="PTHR16138">
    <property type="entry name" value="MYCOPHENOLIC ACID ACYL-GLUCURONIDE ESTERASE, MITOCHONDRIAL"/>
    <property type="match status" value="1"/>
</dbReference>
<dbReference type="RefSeq" id="WP_077925470.1">
    <property type="nucleotide sequence ID" value="NZ_BAABKE010000004.1"/>
</dbReference>
<dbReference type="InterPro" id="IPR052382">
    <property type="entry name" value="ABHD10_acyl-thioesterase"/>
</dbReference>